<accession>A0AAQ4DQZ4</accession>
<keyword evidence="4" id="KW-1185">Reference proteome</keyword>
<feature type="region of interest" description="Disordered" evidence="1">
    <location>
        <begin position="21"/>
        <end position="51"/>
    </location>
</feature>
<protein>
    <recommendedName>
        <fullName evidence="2">PiggyBac transposable element-derived protein domain-containing protein</fullName>
    </recommendedName>
</protein>
<dbReference type="Pfam" id="PF13843">
    <property type="entry name" value="DDE_Tnp_1_7"/>
    <property type="match status" value="1"/>
</dbReference>
<gene>
    <name evidence="3" type="ORF">V5799_032508</name>
</gene>
<dbReference type="PANTHER" id="PTHR46599:SF3">
    <property type="entry name" value="PIGGYBAC TRANSPOSABLE ELEMENT-DERIVED PROTEIN 4"/>
    <property type="match status" value="1"/>
</dbReference>
<dbReference type="InterPro" id="IPR029526">
    <property type="entry name" value="PGBD"/>
</dbReference>
<reference evidence="3 4" key="1">
    <citation type="journal article" date="2023" name="Arcadia Sci">
        <title>De novo assembly of a long-read Amblyomma americanum tick genome.</title>
        <authorList>
            <person name="Chou S."/>
            <person name="Poskanzer K.E."/>
            <person name="Rollins M."/>
            <person name="Thuy-Boun P.S."/>
        </authorList>
    </citation>
    <scope>NUCLEOTIDE SEQUENCE [LARGE SCALE GENOMIC DNA]</scope>
    <source>
        <strain evidence="3">F_SG_1</strain>
        <tissue evidence="3">Salivary glands</tissue>
    </source>
</reference>
<evidence type="ECO:0000256" key="1">
    <source>
        <dbReference type="SAM" id="MobiDB-lite"/>
    </source>
</evidence>
<evidence type="ECO:0000259" key="2">
    <source>
        <dbReference type="Pfam" id="PF13843"/>
    </source>
</evidence>
<dbReference type="Proteomes" id="UP001321473">
    <property type="component" value="Unassembled WGS sequence"/>
</dbReference>
<sequence>MASRRKRALTAEEILNLVFESDDESDNCDEEDVVSYDESDRITDSDSDNEDNLCLAQDPCDSRPPSPKALKLENWQWEADDTVEKVVKNTFCGQPGIKRAIQLQVAYDPEEYLAVDESLMKFRGRLSYVQFNPSKRARFGLKFYKLCESSSGYCLKFSIYTGKSEKTPVTAGLLCSEAVVIDLLEKRLPDGHTVFMDNWYSSPLLFRHLKEAGSNAVGTVRLQRKNMPKDCKAKLQKGECKSLFARGIMALTWQDKKQVTMLSTCHSSTDLTDTGKKGRKNGLPVLKPQVVIDYNRGMGGVDREDQQLASFPIMRRQAAPLHRLESEPR</sequence>
<organism evidence="3 4">
    <name type="scientific">Amblyomma americanum</name>
    <name type="common">Lone star tick</name>
    <dbReference type="NCBI Taxonomy" id="6943"/>
    <lineage>
        <taxon>Eukaryota</taxon>
        <taxon>Metazoa</taxon>
        <taxon>Ecdysozoa</taxon>
        <taxon>Arthropoda</taxon>
        <taxon>Chelicerata</taxon>
        <taxon>Arachnida</taxon>
        <taxon>Acari</taxon>
        <taxon>Parasitiformes</taxon>
        <taxon>Ixodida</taxon>
        <taxon>Ixodoidea</taxon>
        <taxon>Ixodidae</taxon>
        <taxon>Amblyomminae</taxon>
        <taxon>Amblyomma</taxon>
    </lineage>
</organism>
<evidence type="ECO:0000313" key="4">
    <source>
        <dbReference type="Proteomes" id="UP001321473"/>
    </source>
</evidence>
<evidence type="ECO:0000313" key="3">
    <source>
        <dbReference type="EMBL" id="KAK8764884.1"/>
    </source>
</evidence>
<dbReference type="EMBL" id="JARKHS020027969">
    <property type="protein sequence ID" value="KAK8764884.1"/>
    <property type="molecule type" value="Genomic_DNA"/>
</dbReference>
<feature type="compositionally biased region" description="Acidic residues" evidence="1">
    <location>
        <begin position="21"/>
        <end position="37"/>
    </location>
</feature>
<dbReference type="AlphaFoldDB" id="A0AAQ4DQZ4"/>
<dbReference type="PANTHER" id="PTHR46599">
    <property type="entry name" value="PIGGYBAC TRANSPOSABLE ELEMENT-DERIVED PROTEIN 4"/>
    <property type="match status" value="1"/>
</dbReference>
<name>A0AAQ4DQZ4_AMBAM</name>
<comment type="caution">
    <text evidence="3">The sequence shown here is derived from an EMBL/GenBank/DDBJ whole genome shotgun (WGS) entry which is preliminary data.</text>
</comment>
<feature type="domain" description="PiggyBac transposable element-derived protein" evidence="2">
    <location>
        <begin position="104"/>
        <end position="316"/>
    </location>
</feature>
<proteinExistence type="predicted"/>